<name>A0AAN7H094_9MYRT</name>
<sequence length="129" mass="14041">MEGYPVVGVNVSLLELQVGNVKPAAVSSGEYQRHCSLEVNLSWIIRYRLVILFYFFLGGSYQHHRRIKNFAGSLKSVPKIPAVASRGDALSSKVAGCGGGEDGDASKPPWLPPLRFLQTKARTDPVGDQ</sequence>
<keyword evidence="3" id="KW-1185">Reference proteome</keyword>
<gene>
    <name evidence="2" type="ORF">SAY87_011944</name>
</gene>
<keyword evidence="1" id="KW-0812">Transmembrane</keyword>
<dbReference type="Proteomes" id="UP001345219">
    <property type="component" value="Chromosome 10"/>
</dbReference>
<organism evidence="2 3">
    <name type="scientific">Trapa incisa</name>
    <dbReference type="NCBI Taxonomy" id="236973"/>
    <lineage>
        <taxon>Eukaryota</taxon>
        <taxon>Viridiplantae</taxon>
        <taxon>Streptophyta</taxon>
        <taxon>Embryophyta</taxon>
        <taxon>Tracheophyta</taxon>
        <taxon>Spermatophyta</taxon>
        <taxon>Magnoliopsida</taxon>
        <taxon>eudicotyledons</taxon>
        <taxon>Gunneridae</taxon>
        <taxon>Pentapetalae</taxon>
        <taxon>rosids</taxon>
        <taxon>malvids</taxon>
        <taxon>Myrtales</taxon>
        <taxon>Lythraceae</taxon>
        <taxon>Trapa</taxon>
    </lineage>
</organism>
<accession>A0AAN7H094</accession>
<feature type="transmembrane region" description="Helical" evidence="1">
    <location>
        <begin position="43"/>
        <end position="61"/>
    </location>
</feature>
<evidence type="ECO:0000256" key="1">
    <source>
        <dbReference type="SAM" id="Phobius"/>
    </source>
</evidence>
<dbReference type="EMBL" id="JAXIOK010000021">
    <property type="protein sequence ID" value="KAK4745632.1"/>
    <property type="molecule type" value="Genomic_DNA"/>
</dbReference>
<protein>
    <submittedName>
        <fullName evidence="2">Uncharacterized protein</fullName>
    </submittedName>
</protein>
<evidence type="ECO:0000313" key="3">
    <source>
        <dbReference type="Proteomes" id="UP001345219"/>
    </source>
</evidence>
<dbReference type="AlphaFoldDB" id="A0AAN7H094"/>
<comment type="caution">
    <text evidence="2">The sequence shown here is derived from an EMBL/GenBank/DDBJ whole genome shotgun (WGS) entry which is preliminary data.</text>
</comment>
<proteinExistence type="predicted"/>
<keyword evidence="1" id="KW-0472">Membrane</keyword>
<evidence type="ECO:0000313" key="2">
    <source>
        <dbReference type="EMBL" id="KAK4745632.1"/>
    </source>
</evidence>
<keyword evidence="1" id="KW-1133">Transmembrane helix</keyword>
<reference evidence="2 3" key="1">
    <citation type="journal article" date="2023" name="Hortic Res">
        <title>Pangenome of water caltrop reveals structural variations and asymmetric subgenome divergence after allopolyploidization.</title>
        <authorList>
            <person name="Zhang X."/>
            <person name="Chen Y."/>
            <person name="Wang L."/>
            <person name="Yuan Y."/>
            <person name="Fang M."/>
            <person name="Shi L."/>
            <person name="Lu R."/>
            <person name="Comes H.P."/>
            <person name="Ma Y."/>
            <person name="Chen Y."/>
            <person name="Huang G."/>
            <person name="Zhou Y."/>
            <person name="Zheng Z."/>
            <person name="Qiu Y."/>
        </authorList>
    </citation>
    <scope>NUCLEOTIDE SEQUENCE [LARGE SCALE GENOMIC DNA]</scope>
    <source>
        <tissue evidence="2">Roots</tissue>
    </source>
</reference>